<dbReference type="AlphaFoldDB" id="A0A7C4W1B1"/>
<sequence>MKDTQSIVSALAAYRQFIERIDTICGQIAARAAAAITCHEGCDACCEAIGVFPVEAVYIALHLCPDQPPDPDRIRSNSGLAARGPDTHCPFLENHRCRIYPVRPLICRTQGMAFLVEEAGERRLIHCPRNFQGMTRFPAEMLIDLDKMNASLIRINQAFLQEMGEAFHVPERVPLSALRFR</sequence>
<protein>
    <submittedName>
        <fullName evidence="1">YkgJ family cysteine cluster protein</fullName>
    </submittedName>
</protein>
<dbReference type="EMBL" id="DSUH01000293">
    <property type="protein sequence ID" value="HGU33698.1"/>
    <property type="molecule type" value="Genomic_DNA"/>
</dbReference>
<dbReference type="Pfam" id="PF03692">
    <property type="entry name" value="CxxCxxCC"/>
    <property type="match status" value="1"/>
</dbReference>
<name>A0A7C4W1B1_9BACT</name>
<dbReference type="InterPro" id="IPR005358">
    <property type="entry name" value="Puta_zinc/iron-chelating_dom"/>
</dbReference>
<reference evidence="1" key="1">
    <citation type="journal article" date="2020" name="mSystems">
        <title>Genome- and Community-Level Interaction Insights into Carbon Utilization and Element Cycling Functions of Hydrothermarchaeota in Hydrothermal Sediment.</title>
        <authorList>
            <person name="Zhou Z."/>
            <person name="Liu Y."/>
            <person name="Xu W."/>
            <person name="Pan J."/>
            <person name="Luo Z.H."/>
            <person name="Li M."/>
        </authorList>
    </citation>
    <scope>NUCLEOTIDE SEQUENCE [LARGE SCALE GENOMIC DNA]</scope>
    <source>
        <strain evidence="1">SpSt-477</strain>
    </source>
</reference>
<accession>A0A7C4W1B1</accession>
<organism evidence="1">
    <name type="scientific">Desulfatirhabdium butyrativorans</name>
    <dbReference type="NCBI Taxonomy" id="340467"/>
    <lineage>
        <taxon>Bacteria</taxon>
        <taxon>Pseudomonadati</taxon>
        <taxon>Thermodesulfobacteriota</taxon>
        <taxon>Desulfobacteria</taxon>
        <taxon>Desulfobacterales</taxon>
        <taxon>Desulfatirhabdiaceae</taxon>
        <taxon>Desulfatirhabdium</taxon>
    </lineage>
</organism>
<gene>
    <name evidence="1" type="ORF">ENS29_12725</name>
</gene>
<proteinExistence type="predicted"/>
<evidence type="ECO:0000313" key="1">
    <source>
        <dbReference type="EMBL" id="HGU33698.1"/>
    </source>
</evidence>
<comment type="caution">
    <text evidence="1">The sequence shown here is derived from an EMBL/GenBank/DDBJ whole genome shotgun (WGS) entry which is preliminary data.</text>
</comment>